<dbReference type="EMBL" id="CAXAMM010014750">
    <property type="protein sequence ID" value="CAK9034566.1"/>
    <property type="molecule type" value="Genomic_DNA"/>
</dbReference>
<feature type="non-terminal residue" evidence="1">
    <location>
        <position position="99"/>
    </location>
</feature>
<keyword evidence="2" id="KW-1185">Reference proteome</keyword>
<reference evidence="1 2" key="1">
    <citation type="submission" date="2024-02" db="EMBL/GenBank/DDBJ databases">
        <authorList>
            <person name="Chen Y."/>
            <person name="Shah S."/>
            <person name="Dougan E. K."/>
            <person name="Thang M."/>
            <person name="Chan C."/>
        </authorList>
    </citation>
    <scope>NUCLEOTIDE SEQUENCE [LARGE SCALE GENOMIC DNA]</scope>
</reference>
<protein>
    <submittedName>
        <fullName evidence="1">Uncharacterized protein</fullName>
    </submittedName>
</protein>
<name>A0ABP0L6Z0_9DINO</name>
<accession>A0ABP0L6Z0</accession>
<gene>
    <name evidence="1" type="ORF">SCF082_LOCUS20908</name>
</gene>
<feature type="non-terminal residue" evidence="1">
    <location>
        <position position="1"/>
    </location>
</feature>
<comment type="caution">
    <text evidence="1">The sequence shown here is derived from an EMBL/GenBank/DDBJ whole genome shotgun (WGS) entry which is preliminary data.</text>
</comment>
<proteinExistence type="predicted"/>
<organism evidence="1 2">
    <name type="scientific">Durusdinium trenchii</name>
    <dbReference type="NCBI Taxonomy" id="1381693"/>
    <lineage>
        <taxon>Eukaryota</taxon>
        <taxon>Sar</taxon>
        <taxon>Alveolata</taxon>
        <taxon>Dinophyceae</taxon>
        <taxon>Suessiales</taxon>
        <taxon>Symbiodiniaceae</taxon>
        <taxon>Durusdinium</taxon>
    </lineage>
</organism>
<evidence type="ECO:0000313" key="1">
    <source>
        <dbReference type="EMBL" id="CAK9034566.1"/>
    </source>
</evidence>
<evidence type="ECO:0000313" key="2">
    <source>
        <dbReference type="Proteomes" id="UP001642464"/>
    </source>
</evidence>
<dbReference type="Proteomes" id="UP001642464">
    <property type="component" value="Unassembled WGS sequence"/>
</dbReference>
<sequence>GAEPDMEMHLLAALGDKDLKYMPRDNASPKDLLKMLHLKDEWLHKRYGVVKQAAQSFLDTRVTLLAYPEKFGPGTALETCDEIKKESEQWLKKLNCKSM</sequence>